<feature type="binding site" evidence="8">
    <location>
        <position position="231"/>
    </location>
    <ligand>
        <name>NADP(+)</name>
        <dbReference type="ChEBI" id="CHEBI:58349"/>
    </ligand>
</feature>
<comment type="function">
    <text evidence="8">Involved in the biosynthesis of the chorismate, which leads to the biosynthesis of aromatic amino acids. Catalyzes the reversible NADPH linked reduction of 3-dehydroshikimate (DHSA) to yield shikimate (SA).</text>
</comment>
<keyword evidence="6 8" id="KW-0057">Aromatic amino acid biosynthesis</keyword>
<dbReference type="InterPro" id="IPR013708">
    <property type="entry name" value="Shikimate_DH-bd_N"/>
</dbReference>
<dbReference type="GO" id="GO:0008652">
    <property type="term" value="P:amino acid biosynthetic process"/>
    <property type="evidence" value="ECO:0007669"/>
    <property type="project" value="UniProtKB-KW"/>
</dbReference>
<reference evidence="12 13" key="1">
    <citation type="submission" date="2020-03" db="EMBL/GenBank/DDBJ databases">
        <title>Vagococcus sp. nov., isolated from beetles.</title>
        <authorList>
            <person name="Hyun D.-W."/>
            <person name="Bae J.-W."/>
        </authorList>
    </citation>
    <scope>NUCLEOTIDE SEQUENCE [LARGE SCALE GENOMIC DNA]</scope>
    <source>
        <strain evidence="12 13">HDW17A</strain>
    </source>
</reference>
<dbReference type="AlphaFoldDB" id="A0A6G8ANP8"/>
<evidence type="ECO:0000259" key="9">
    <source>
        <dbReference type="Pfam" id="PF01488"/>
    </source>
</evidence>
<evidence type="ECO:0000256" key="7">
    <source>
        <dbReference type="ARBA" id="ARBA00049442"/>
    </source>
</evidence>
<evidence type="ECO:0000256" key="6">
    <source>
        <dbReference type="ARBA" id="ARBA00023141"/>
    </source>
</evidence>
<evidence type="ECO:0000313" key="12">
    <source>
        <dbReference type="EMBL" id="QIL46555.1"/>
    </source>
</evidence>
<feature type="domain" description="Quinate/shikimate 5-dehydrogenase/glutamyl-tRNA reductase" evidence="9">
    <location>
        <begin position="123"/>
        <end position="231"/>
    </location>
</feature>
<feature type="binding site" evidence="8">
    <location>
        <position position="261"/>
    </location>
    <ligand>
        <name>shikimate</name>
        <dbReference type="ChEBI" id="CHEBI:36208"/>
    </ligand>
</feature>
<evidence type="ECO:0000313" key="13">
    <source>
        <dbReference type="Proteomes" id="UP000500890"/>
    </source>
</evidence>
<dbReference type="NCBIfam" id="TIGR00507">
    <property type="entry name" value="aroE"/>
    <property type="match status" value="1"/>
</dbReference>
<evidence type="ECO:0000256" key="4">
    <source>
        <dbReference type="ARBA" id="ARBA00022857"/>
    </source>
</evidence>
<keyword evidence="3 8" id="KW-0028">Amino-acid biosynthesis</keyword>
<dbReference type="EC" id="1.1.1.25" evidence="2 8"/>
<dbReference type="SUPFAM" id="SSF51735">
    <property type="entry name" value="NAD(P)-binding Rossmann-fold domains"/>
    <property type="match status" value="1"/>
</dbReference>
<sequence>MDKAIKKPVLASLLASPIGHSLSPVIHNTAFAELNINGQYTLVDTGSDSLESCFAELRQSTLLGCNLSMPNKQLAIPLVDDLSDTAKVVGAINTVIVNDGKLFGDNTDGRGFVKGLEVNDIVFQDKTVLILGAGGAALSIIYELAKQGVSQLVVLKRQNDTFDQTVAKMEQLSTLTNCPITVIAFSDELQAIIESADIIVNCTNVGMAELEDETPLDPRFKLSSHSVVVDIIYVPKQTELLKWAEEQGCRTLNGLDMLIYQASEAFKLWTAKDMPITPVKEAVKNRLENNDK</sequence>
<comment type="caution">
    <text evidence="8">Lacks conserved residue(s) required for the propagation of feature annotation.</text>
</comment>
<dbReference type="CDD" id="cd01065">
    <property type="entry name" value="NAD_bind_Shikimate_DH"/>
    <property type="match status" value="1"/>
</dbReference>
<evidence type="ECO:0000259" key="11">
    <source>
        <dbReference type="Pfam" id="PF18317"/>
    </source>
</evidence>
<proteinExistence type="inferred from homology"/>
<feature type="binding site" evidence="8">
    <location>
        <position position="68"/>
    </location>
    <ligand>
        <name>shikimate</name>
        <dbReference type="ChEBI" id="CHEBI:36208"/>
    </ligand>
</feature>
<feature type="active site" description="Proton acceptor" evidence="8">
    <location>
        <position position="72"/>
    </location>
</feature>
<dbReference type="HAMAP" id="MF_00222">
    <property type="entry name" value="Shikimate_DH_AroE"/>
    <property type="match status" value="1"/>
</dbReference>
<feature type="binding site" evidence="8">
    <location>
        <begin position="21"/>
        <end position="23"/>
    </location>
    <ligand>
        <name>shikimate</name>
        <dbReference type="ChEBI" id="CHEBI:36208"/>
    </ligand>
</feature>
<dbReference type="Pfam" id="PF08501">
    <property type="entry name" value="Shikimate_dh_N"/>
    <property type="match status" value="1"/>
</dbReference>
<dbReference type="UniPathway" id="UPA00053">
    <property type="reaction ID" value="UER00087"/>
</dbReference>
<dbReference type="InterPro" id="IPR041121">
    <property type="entry name" value="SDH_C"/>
</dbReference>
<evidence type="ECO:0000256" key="3">
    <source>
        <dbReference type="ARBA" id="ARBA00022605"/>
    </source>
</evidence>
<feature type="binding site" evidence="8">
    <location>
        <position position="84"/>
    </location>
    <ligand>
        <name>NADP(+)</name>
        <dbReference type="ChEBI" id="CHEBI:58349"/>
    </ligand>
</feature>
<keyword evidence="13" id="KW-1185">Reference proteome</keyword>
<feature type="binding site" evidence="8">
    <location>
        <begin position="132"/>
        <end position="136"/>
    </location>
    <ligand>
        <name>NADP(+)</name>
        <dbReference type="ChEBI" id="CHEBI:58349"/>
    </ligand>
</feature>
<dbReference type="Pfam" id="PF01488">
    <property type="entry name" value="Shikimate_DH"/>
    <property type="match status" value="1"/>
</dbReference>
<feature type="domain" description="SDH C-terminal" evidence="11">
    <location>
        <begin position="254"/>
        <end position="284"/>
    </location>
</feature>
<dbReference type="RefSeq" id="WP_166007943.1">
    <property type="nucleotide sequence ID" value="NZ_CP049886.1"/>
</dbReference>
<dbReference type="InterPro" id="IPR006151">
    <property type="entry name" value="Shikm_DH/Glu-tRNA_Rdtase"/>
</dbReference>
<dbReference type="InterPro" id="IPR046346">
    <property type="entry name" value="Aminoacid_DH-like_N_sf"/>
</dbReference>
<feature type="binding site" evidence="8">
    <location>
        <position position="108"/>
    </location>
    <ligand>
        <name>shikimate</name>
        <dbReference type="ChEBI" id="CHEBI:36208"/>
    </ligand>
</feature>
<keyword evidence="4 8" id="KW-0521">NADP</keyword>
<dbReference type="GO" id="GO:0019632">
    <property type="term" value="P:shikimate metabolic process"/>
    <property type="evidence" value="ECO:0007669"/>
    <property type="project" value="InterPro"/>
</dbReference>
<dbReference type="Proteomes" id="UP000500890">
    <property type="component" value="Chromosome"/>
</dbReference>
<dbReference type="Gene3D" id="3.40.50.10860">
    <property type="entry name" value="Leucine Dehydrogenase, chain A, domain 1"/>
    <property type="match status" value="1"/>
</dbReference>
<dbReference type="PANTHER" id="PTHR21089">
    <property type="entry name" value="SHIKIMATE DEHYDROGENASE"/>
    <property type="match status" value="1"/>
</dbReference>
<comment type="pathway">
    <text evidence="1 8">Metabolic intermediate biosynthesis; chorismate biosynthesis; chorismate from D-erythrose 4-phosphate and phosphoenolpyruvate: step 4/7.</text>
</comment>
<dbReference type="SUPFAM" id="SSF53223">
    <property type="entry name" value="Aminoacid dehydrogenase-like, N-terminal domain"/>
    <property type="match status" value="1"/>
</dbReference>
<evidence type="ECO:0000256" key="5">
    <source>
        <dbReference type="ARBA" id="ARBA00023002"/>
    </source>
</evidence>
<protein>
    <recommendedName>
        <fullName evidence="2 8">Shikimate dehydrogenase (NADP(+))</fullName>
        <shortName evidence="8">SDH</shortName>
        <ecNumber evidence="2 8">1.1.1.25</ecNumber>
    </recommendedName>
</protein>
<feature type="binding site" evidence="8">
    <location>
        <position position="233"/>
    </location>
    <ligand>
        <name>shikimate</name>
        <dbReference type="ChEBI" id="CHEBI:36208"/>
    </ligand>
</feature>
<dbReference type="Gene3D" id="3.40.50.720">
    <property type="entry name" value="NAD(P)-binding Rossmann-like Domain"/>
    <property type="match status" value="1"/>
</dbReference>
<feature type="binding site" evidence="8">
    <location>
        <position position="254"/>
    </location>
    <ligand>
        <name>NADP(+)</name>
        <dbReference type="ChEBI" id="CHEBI:58349"/>
    </ligand>
</feature>
<dbReference type="InterPro" id="IPR022893">
    <property type="entry name" value="Shikimate_DH_fam"/>
</dbReference>
<dbReference type="InterPro" id="IPR011342">
    <property type="entry name" value="Shikimate_DH"/>
</dbReference>
<dbReference type="GO" id="GO:0009073">
    <property type="term" value="P:aromatic amino acid family biosynthetic process"/>
    <property type="evidence" value="ECO:0007669"/>
    <property type="project" value="UniProtKB-KW"/>
</dbReference>
<accession>A0A6G8ANP8</accession>
<feature type="binding site" evidence="8">
    <location>
        <position position="93"/>
    </location>
    <ligand>
        <name>shikimate</name>
        <dbReference type="ChEBI" id="CHEBI:36208"/>
    </ligand>
</feature>
<dbReference type="KEGG" id="vah:G7081_05435"/>
<dbReference type="PANTHER" id="PTHR21089:SF1">
    <property type="entry name" value="BIFUNCTIONAL 3-DEHYDROQUINATE DEHYDRATASE_SHIKIMATE DEHYDROGENASE, CHLOROPLASTIC"/>
    <property type="match status" value="1"/>
</dbReference>
<dbReference type="Pfam" id="PF18317">
    <property type="entry name" value="SDH_C"/>
    <property type="match status" value="1"/>
</dbReference>
<evidence type="ECO:0000256" key="8">
    <source>
        <dbReference type="HAMAP-Rule" id="MF_00222"/>
    </source>
</evidence>
<evidence type="ECO:0000256" key="2">
    <source>
        <dbReference type="ARBA" id="ARBA00012962"/>
    </source>
</evidence>
<dbReference type="InterPro" id="IPR036291">
    <property type="entry name" value="NAD(P)-bd_dom_sf"/>
</dbReference>
<organism evidence="12 13">
    <name type="scientific">Vagococcus coleopterorum</name>
    <dbReference type="NCBI Taxonomy" id="2714946"/>
    <lineage>
        <taxon>Bacteria</taxon>
        <taxon>Bacillati</taxon>
        <taxon>Bacillota</taxon>
        <taxon>Bacilli</taxon>
        <taxon>Lactobacillales</taxon>
        <taxon>Enterococcaceae</taxon>
        <taxon>Vagococcus</taxon>
    </lineage>
</organism>
<dbReference type="GO" id="GO:0009423">
    <property type="term" value="P:chorismate biosynthetic process"/>
    <property type="evidence" value="ECO:0007669"/>
    <property type="project" value="UniProtKB-UniRule"/>
</dbReference>
<dbReference type="EMBL" id="CP049886">
    <property type="protein sequence ID" value="QIL46555.1"/>
    <property type="molecule type" value="Genomic_DNA"/>
</dbReference>
<name>A0A6G8ANP8_9ENTE</name>
<gene>
    <name evidence="8 12" type="primary">aroE</name>
    <name evidence="12" type="ORF">G7081_05435</name>
</gene>
<dbReference type="GO" id="GO:0050661">
    <property type="term" value="F:NADP binding"/>
    <property type="evidence" value="ECO:0007669"/>
    <property type="project" value="InterPro"/>
</dbReference>
<evidence type="ECO:0000256" key="1">
    <source>
        <dbReference type="ARBA" id="ARBA00004871"/>
    </source>
</evidence>
<dbReference type="GO" id="GO:0004764">
    <property type="term" value="F:shikimate 3-dehydrogenase (NADP+) activity"/>
    <property type="evidence" value="ECO:0007669"/>
    <property type="project" value="UniProtKB-UniRule"/>
</dbReference>
<keyword evidence="5 8" id="KW-0560">Oxidoreductase</keyword>
<comment type="subunit">
    <text evidence="8">Homodimer.</text>
</comment>
<comment type="similarity">
    <text evidence="8">Belongs to the shikimate dehydrogenase family.</text>
</comment>
<feature type="domain" description="Shikimate dehydrogenase substrate binding N-terminal" evidence="10">
    <location>
        <begin position="13"/>
        <end position="95"/>
    </location>
</feature>
<evidence type="ECO:0000259" key="10">
    <source>
        <dbReference type="Pfam" id="PF08501"/>
    </source>
</evidence>
<comment type="catalytic activity">
    <reaction evidence="7 8">
        <text>shikimate + NADP(+) = 3-dehydroshikimate + NADPH + H(+)</text>
        <dbReference type="Rhea" id="RHEA:17737"/>
        <dbReference type="ChEBI" id="CHEBI:15378"/>
        <dbReference type="ChEBI" id="CHEBI:16630"/>
        <dbReference type="ChEBI" id="CHEBI:36208"/>
        <dbReference type="ChEBI" id="CHEBI:57783"/>
        <dbReference type="ChEBI" id="CHEBI:58349"/>
        <dbReference type="EC" id="1.1.1.25"/>
    </reaction>
</comment>